<evidence type="ECO:0000256" key="1">
    <source>
        <dbReference type="ARBA" id="ARBA00007689"/>
    </source>
</evidence>
<dbReference type="InterPro" id="IPR005545">
    <property type="entry name" value="YCII"/>
</dbReference>
<feature type="domain" description="YCII-related" evidence="2">
    <location>
        <begin position="1"/>
        <end position="115"/>
    </location>
</feature>
<dbReference type="PANTHER" id="PTHR35174:SF3">
    <property type="entry name" value="BLL7171 PROTEIN"/>
    <property type="match status" value="1"/>
</dbReference>
<keyword evidence="4" id="KW-1185">Reference proteome</keyword>
<dbReference type="RefSeq" id="WP_091316477.1">
    <property type="nucleotide sequence ID" value="NZ_FNSO01000004.1"/>
</dbReference>
<evidence type="ECO:0000259" key="2">
    <source>
        <dbReference type="Pfam" id="PF03795"/>
    </source>
</evidence>
<evidence type="ECO:0000313" key="4">
    <source>
        <dbReference type="Proteomes" id="UP000199622"/>
    </source>
</evidence>
<gene>
    <name evidence="3" type="ORF">SAMN04489727_7545</name>
</gene>
<dbReference type="EMBL" id="FNSO01000004">
    <property type="protein sequence ID" value="SED35724.1"/>
    <property type="molecule type" value="Genomic_DNA"/>
</dbReference>
<dbReference type="SUPFAM" id="SSF54909">
    <property type="entry name" value="Dimeric alpha+beta barrel"/>
    <property type="match status" value="1"/>
</dbReference>
<proteinExistence type="inferred from homology"/>
<protein>
    <submittedName>
        <fullName evidence="3">Uncharacterized conserved protein</fullName>
    </submittedName>
</protein>
<dbReference type="Proteomes" id="UP000199622">
    <property type="component" value="Unassembled WGS sequence"/>
</dbReference>
<organism evidence="3 4">
    <name type="scientific">Amycolatopsis tolypomycina</name>
    <dbReference type="NCBI Taxonomy" id="208445"/>
    <lineage>
        <taxon>Bacteria</taxon>
        <taxon>Bacillati</taxon>
        <taxon>Actinomycetota</taxon>
        <taxon>Actinomycetes</taxon>
        <taxon>Pseudonocardiales</taxon>
        <taxon>Pseudonocardiaceae</taxon>
        <taxon>Amycolatopsis</taxon>
    </lineage>
</organism>
<dbReference type="OrthoDB" id="668782at2"/>
<sequence>MKYLLAMHMDPDVWDGLSEETKDAVMTGHGEFIRRIRESGEMISTQALDAPAKSAVVRVKDGQPAVTDGPFVESKEFLAGFYLVECASHERACEVAAMIPDAGIEGLGIEVRPVVFFADAETETEFTGG</sequence>
<accession>A0A1H5A1R6</accession>
<dbReference type="Pfam" id="PF03795">
    <property type="entry name" value="YCII"/>
    <property type="match status" value="1"/>
</dbReference>
<reference evidence="4" key="1">
    <citation type="submission" date="2016-10" db="EMBL/GenBank/DDBJ databases">
        <authorList>
            <person name="Varghese N."/>
            <person name="Submissions S."/>
        </authorList>
    </citation>
    <scope>NUCLEOTIDE SEQUENCE [LARGE SCALE GENOMIC DNA]</scope>
    <source>
        <strain evidence="4">DSM 44544</strain>
    </source>
</reference>
<dbReference type="PANTHER" id="PTHR35174">
    <property type="entry name" value="BLL7171 PROTEIN-RELATED"/>
    <property type="match status" value="1"/>
</dbReference>
<dbReference type="Gene3D" id="3.30.70.1060">
    <property type="entry name" value="Dimeric alpha+beta barrel"/>
    <property type="match status" value="1"/>
</dbReference>
<evidence type="ECO:0000313" key="3">
    <source>
        <dbReference type="EMBL" id="SED35724.1"/>
    </source>
</evidence>
<dbReference type="AlphaFoldDB" id="A0A1H5A1R6"/>
<comment type="similarity">
    <text evidence="1">Belongs to the YciI family.</text>
</comment>
<dbReference type="InterPro" id="IPR011008">
    <property type="entry name" value="Dimeric_a/b-barrel"/>
</dbReference>
<name>A0A1H5A1R6_9PSEU</name>
<dbReference type="STRING" id="208445.SAMN04489727_7545"/>